<evidence type="ECO:0000313" key="1">
    <source>
        <dbReference type="EMBL" id="CAD8118438.1"/>
    </source>
</evidence>
<dbReference type="AlphaFoldDB" id="A0A8S1QRM4"/>
<evidence type="ECO:0000313" key="2">
    <source>
        <dbReference type="Proteomes" id="UP000692954"/>
    </source>
</evidence>
<proteinExistence type="predicted"/>
<keyword evidence="2" id="KW-1185">Reference proteome</keyword>
<name>A0A8S1QRM4_9CILI</name>
<comment type="caution">
    <text evidence="1">The sequence shown here is derived from an EMBL/GenBank/DDBJ whole genome shotgun (WGS) entry which is preliminary data.</text>
</comment>
<dbReference type="Proteomes" id="UP000692954">
    <property type="component" value="Unassembled WGS sequence"/>
</dbReference>
<sequence length="91" mass="11003">MSIRNPFYKSKIPLTIELLQNEEKYLKEEYEIFKNQNFNNLFAIEKQDNIQDQVQQQSNLNIKSIEQQKLKKQQIQQPALQQKKDKDCIIF</sequence>
<accession>A0A8S1QRM4</accession>
<dbReference type="EMBL" id="CAJJDN010000117">
    <property type="protein sequence ID" value="CAD8118438.1"/>
    <property type="molecule type" value="Genomic_DNA"/>
</dbReference>
<organism evidence="1 2">
    <name type="scientific">Paramecium sonneborni</name>
    <dbReference type="NCBI Taxonomy" id="65129"/>
    <lineage>
        <taxon>Eukaryota</taxon>
        <taxon>Sar</taxon>
        <taxon>Alveolata</taxon>
        <taxon>Ciliophora</taxon>
        <taxon>Intramacronucleata</taxon>
        <taxon>Oligohymenophorea</taxon>
        <taxon>Peniculida</taxon>
        <taxon>Parameciidae</taxon>
        <taxon>Paramecium</taxon>
    </lineage>
</organism>
<reference evidence="1" key="1">
    <citation type="submission" date="2021-01" db="EMBL/GenBank/DDBJ databases">
        <authorList>
            <consortium name="Genoscope - CEA"/>
            <person name="William W."/>
        </authorList>
    </citation>
    <scope>NUCLEOTIDE SEQUENCE</scope>
</reference>
<gene>
    <name evidence="1" type="ORF">PSON_ATCC_30995.1.T1170100</name>
</gene>
<protein>
    <submittedName>
        <fullName evidence="1">Uncharacterized protein</fullName>
    </submittedName>
</protein>